<dbReference type="InterPro" id="IPR003439">
    <property type="entry name" value="ABC_transporter-like_ATP-bd"/>
</dbReference>
<evidence type="ECO:0000313" key="7">
    <source>
        <dbReference type="EMBL" id="MDR7299880.1"/>
    </source>
</evidence>
<dbReference type="InterPro" id="IPR003593">
    <property type="entry name" value="AAA+_ATPase"/>
</dbReference>
<evidence type="ECO:0000256" key="3">
    <source>
        <dbReference type="ARBA" id="ARBA00022840"/>
    </source>
</evidence>
<keyword evidence="2" id="KW-0547">Nucleotide-binding</keyword>
<protein>
    <submittedName>
        <fullName evidence="7">Macrolide transport system ATP-binding/permease protein</fullName>
    </submittedName>
</protein>
<feature type="region of interest" description="Disordered" evidence="5">
    <location>
        <begin position="1"/>
        <end position="27"/>
    </location>
</feature>
<name>A0AAE3Z9N2_9ACTN</name>
<dbReference type="InterPro" id="IPR050611">
    <property type="entry name" value="ABCF"/>
</dbReference>
<dbReference type="FunFam" id="3.40.50.300:FF:000011">
    <property type="entry name" value="Putative ABC transporter ATP-binding component"/>
    <property type="match status" value="1"/>
</dbReference>
<evidence type="ECO:0000256" key="5">
    <source>
        <dbReference type="SAM" id="MobiDB-lite"/>
    </source>
</evidence>
<feature type="coiled-coil region" evidence="4">
    <location>
        <begin position="359"/>
        <end position="429"/>
    </location>
</feature>
<evidence type="ECO:0000313" key="8">
    <source>
        <dbReference type="Proteomes" id="UP001180845"/>
    </source>
</evidence>
<dbReference type="Gene3D" id="3.40.50.300">
    <property type="entry name" value="P-loop containing nucleotide triphosphate hydrolases"/>
    <property type="match status" value="2"/>
</dbReference>
<dbReference type="PANTHER" id="PTHR19211">
    <property type="entry name" value="ATP-BINDING TRANSPORT PROTEIN-RELATED"/>
    <property type="match status" value="1"/>
</dbReference>
<sequence length="647" mass="71126">MPTDHQNRHRSWQNRISPDHSTAGSARTGCAAEPLSAALVGTALSGEDCSAERDIRLAHQQVVCLSWGHYEELTSSSARVCGRTLVRAWCPAGVVIALAIGDYLMSAAALLARDLVKSYGDRRVLDGVSLTAAPGYRLGLVGDNGVGKSTLLRLLAGHEHPDVGDVEAPHDLGFLHQEMPFDLRNTVQSVLDDALAEIRAVERTLTELAETLAQRPEDAEVLAEYGQALEWAHDHGVWEAEHRVETVLAGLGLDGLSRRRTLDTLSGGQRSRLGLAALLLRRPRALLLDEPTNHLDDAAIAFLERHLAALPGVVVLASHDRVFLDAVCTDIVDMEPGLDGLTRYRGTFSDYLHTRRADRLRWEQRYTDEQRELAELRRAVAVTAREVSHGSARGNTSKLAYDYKGGRVQKQISRRVRNARQRLDELTRNQVRKPPRPLQFSAAVTSHTTEEVLIQLRHTAVDGRVRIDELDLTGGDQLLITGPNGAGKSTLLRLVAAQLQPDAGTVHRKPGLRLGLLEQDVIFPDPTQTPRRVYAEVTRRREDVPALAELGLLSPRDLDRPLAALSVGQRRRLALATLLADPPQVLLLDEPTNHLSVTLAAELEDALHTAAGAVLIASHDRWLRQRWNGRVLTLDHGRITGLSQTTP</sequence>
<dbReference type="GO" id="GO:0016887">
    <property type="term" value="F:ATP hydrolysis activity"/>
    <property type="evidence" value="ECO:0007669"/>
    <property type="project" value="InterPro"/>
</dbReference>
<dbReference type="InterPro" id="IPR017871">
    <property type="entry name" value="ABC_transporter-like_CS"/>
</dbReference>
<dbReference type="EMBL" id="JAVDXW010000001">
    <property type="protein sequence ID" value="MDR7299880.1"/>
    <property type="molecule type" value="Genomic_DNA"/>
</dbReference>
<dbReference type="GO" id="GO:0005524">
    <property type="term" value="F:ATP binding"/>
    <property type="evidence" value="ECO:0007669"/>
    <property type="project" value="UniProtKB-KW"/>
</dbReference>
<dbReference type="Proteomes" id="UP001180845">
    <property type="component" value="Unassembled WGS sequence"/>
</dbReference>
<gene>
    <name evidence="7" type="ORF">JOF55_000061</name>
</gene>
<reference evidence="7" key="1">
    <citation type="submission" date="2023-07" db="EMBL/GenBank/DDBJ databases">
        <title>Sequencing the genomes of 1000 actinobacteria strains.</title>
        <authorList>
            <person name="Klenk H.-P."/>
        </authorList>
    </citation>
    <scope>NUCLEOTIDE SEQUENCE</scope>
    <source>
        <strain evidence="7">DSM 45977</strain>
    </source>
</reference>
<feature type="compositionally biased region" description="Polar residues" evidence="5">
    <location>
        <begin position="13"/>
        <end position="25"/>
    </location>
</feature>
<accession>A0AAE3Z9N2</accession>
<organism evidence="7 8">
    <name type="scientific">Haloactinomyces albus</name>
    <dbReference type="NCBI Taxonomy" id="1352928"/>
    <lineage>
        <taxon>Bacteria</taxon>
        <taxon>Bacillati</taxon>
        <taxon>Actinomycetota</taxon>
        <taxon>Actinomycetes</taxon>
        <taxon>Actinopolysporales</taxon>
        <taxon>Actinopolysporaceae</taxon>
        <taxon>Haloactinomyces</taxon>
    </lineage>
</organism>
<feature type="domain" description="ABC transporter" evidence="6">
    <location>
        <begin position="110"/>
        <end position="364"/>
    </location>
</feature>
<proteinExistence type="predicted"/>
<comment type="caution">
    <text evidence="7">The sequence shown here is derived from an EMBL/GenBank/DDBJ whole genome shotgun (WGS) entry which is preliminary data.</text>
</comment>
<dbReference type="AlphaFoldDB" id="A0AAE3Z9N2"/>
<dbReference type="PROSITE" id="PS50893">
    <property type="entry name" value="ABC_TRANSPORTER_2"/>
    <property type="match status" value="2"/>
</dbReference>
<dbReference type="SMART" id="SM00382">
    <property type="entry name" value="AAA"/>
    <property type="match status" value="2"/>
</dbReference>
<evidence type="ECO:0000256" key="2">
    <source>
        <dbReference type="ARBA" id="ARBA00022741"/>
    </source>
</evidence>
<evidence type="ECO:0000256" key="4">
    <source>
        <dbReference type="SAM" id="Coils"/>
    </source>
</evidence>
<feature type="domain" description="ABC transporter" evidence="6">
    <location>
        <begin position="447"/>
        <end position="647"/>
    </location>
</feature>
<dbReference type="CDD" id="cd03221">
    <property type="entry name" value="ABCF_EF-3"/>
    <property type="match status" value="1"/>
</dbReference>
<keyword evidence="3 7" id="KW-0067">ATP-binding</keyword>
<dbReference type="InterPro" id="IPR027417">
    <property type="entry name" value="P-loop_NTPase"/>
</dbReference>
<dbReference type="PROSITE" id="PS00211">
    <property type="entry name" value="ABC_TRANSPORTER_1"/>
    <property type="match status" value="2"/>
</dbReference>
<dbReference type="Pfam" id="PF00005">
    <property type="entry name" value="ABC_tran"/>
    <property type="match status" value="2"/>
</dbReference>
<keyword evidence="1" id="KW-0677">Repeat</keyword>
<keyword evidence="8" id="KW-1185">Reference proteome</keyword>
<evidence type="ECO:0000259" key="6">
    <source>
        <dbReference type="PROSITE" id="PS50893"/>
    </source>
</evidence>
<evidence type="ECO:0000256" key="1">
    <source>
        <dbReference type="ARBA" id="ARBA00022737"/>
    </source>
</evidence>
<dbReference type="SUPFAM" id="SSF52540">
    <property type="entry name" value="P-loop containing nucleoside triphosphate hydrolases"/>
    <property type="match status" value="2"/>
</dbReference>
<keyword evidence="4" id="KW-0175">Coiled coil</keyword>
<dbReference type="PANTHER" id="PTHR19211:SF14">
    <property type="entry name" value="ATP-BINDING CASSETTE SUB-FAMILY F MEMBER 1"/>
    <property type="match status" value="1"/>
</dbReference>